<gene>
    <name evidence="1" type="ORF">V5799_012817</name>
</gene>
<sequence>MSSDKAEATGVWKDQLDFSKACTSMGPEDRCWLITELPAWSRILCGLAYELVEPVPGNLSLQCLPYGAVDRGPIAAVREAASMVSRLLQHHRCINDLHVVCTTDANEATLKRAPAPIRLRPASRRDAIRKIRHLEVKTCRAEVLNTLGCSYIPEEDIVGVCDLEELKINSAGGEFEAGLTKLLRRNSCSLKAVEIAGMNLSRRLVDSLQCLKRCESLVLSFCRNEEDSHYGTDIFLMLEQSLVALKYFSFLPFIESECNVPAVVDAPQSSVTLTKLELYMYQCTSWVRELLAALGVNTIVKNLRIGFRGANATCGDVLASALRKNASLLELDLRADFDNEFMICIAESLAKRHAGHAGVHERYGVRTRPFGTVRCAAHQQDTEATDVPYLQSFYPRE</sequence>
<dbReference type="InterPro" id="IPR032675">
    <property type="entry name" value="LRR_dom_sf"/>
</dbReference>
<dbReference type="EMBL" id="JARKHS020020653">
    <property type="protein sequence ID" value="KAK8770719.1"/>
    <property type="molecule type" value="Genomic_DNA"/>
</dbReference>
<proteinExistence type="predicted"/>
<comment type="caution">
    <text evidence="1">The sequence shown here is derived from an EMBL/GenBank/DDBJ whole genome shotgun (WGS) entry which is preliminary data.</text>
</comment>
<name>A0AAQ4E7L8_AMBAM</name>
<organism evidence="1 2">
    <name type="scientific">Amblyomma americanum</name>
    <name type="common">Lone star tick</name>
    <dbReference type="NCBI Taxonomy" id="6943"/>
    <lineage>
        <taxon>Eukaryota</taxon>
        <taxon>Metazoa</taxon>
        <taxon>Ecdysozoa</taxon>
        <taxon>Arthropoda</taxon>
        <taxon>Chelicerata</taxon>
        <taxon>Arachnida</taxon>
        <taxon>Acari</taxon>
        <taxon>Parasitiformes</taxon>
        <taxon>Ixodida</taxon>
        <taxon>Ixodoidea</taxon>
        <taxon>Ixodidae</taxon>
        <taxon>Amblyomminae</taxon>
        <taxon>Amblyomma</taxon>
    </lineage>
</organism>
<dbReference type="SUPFAM" id="SSF52047">
    <property type="entry name" value="RNI-like"/>
    <property type="match status" value="1"/>
</dbReference>
<accession>A0AAQ4E7L8</accession>
<reference evidence="1 2" key="1">
    <citation type="journal article" date="2023" name="Arcadia Sci">
        <title>De novo assembly of a long-read Amblyomma americanum tick genome.</title>
        <authorList>
            <person name="Chou S."/>
            <person name="Poskanzer K.E."/>
            <person name="Rollins M."/>
            <person name="Thuy-Boun P.S."/>
        </authorList>
    </citation>
    <scope>NUCLEOTIDE SEQUENCE [LARGE SCALE GENOMIC DNA]</scope>
    <source>
        <strain evidence="1">F_SG_1</strain>
        <tissue evidence="1">Salivary glands</tissue>
    </source>
</reference>
<evidence type="ECO:0008006" key="3">
    <source>
        <dbReference type="Google" id="ProtNLM"/>
    </source>
</evidence>
<protein>
    <recommendedName>
        <fullName evidence="3">Ran gtpase-activating protein</fullName>
    </recommendedName>
</protein>
<evidence type="ECO:0000313" key="2">
    <source>
        <dbReference type="Proteomes" id="UP001321473"/>
    </source>
</evidence>
<feature type="non-terminal residue" evidence="1">
    <location>
        <position position="397"/>
    </location>
</feature>
<dbReference type="AlphaFoldDB" id="A0AAQ4E7L8"/>
<dbReference type="Proteomes" id="UP001321473">
    <property type="component" value="Unassembled WGS sequence"/>
</dbReference>
<dbReference type="Gene3D" id="3.80.10.10">
    <property type="entry name" value="Ribonuclease Inhibitor"/>
    <property type="match status" value="1"/>
</dbReference>
<evidence type="ECO:0000313" key="1">
    <source>
        <dbReference type="EMBL" id="KAK8770719.1"/>
    </source>
</evidence>
<keyword evidence="2" id="KW-1185">Reference proteome</keyword>